<accession>A0ABQ0I271</accession>
<dbReference type="RefSeq" id="WP_008302249.1">
    <property type="nucleotide sequence ID" value="NZ_BAEK01000011.1"/>
</dbReference>
<name>A0ABQ0I271_9ALTE</name>
<proteinExistence type="predicted"/>
<protein>
    <submittedName>
        <fullName evidence="1">Uncharacterized protein</fullName>
    </submittedName>
</protein>
<organism evidence="1 2">
    <name type="scientific">Paraglaciecola agarilytica NO2</name>
    <dbReference type="NCBI Taxonomy" id="1125747"/>
    <lineage>
        <taxon>Bacteria</taxon>
        <taxon>Pseudomonadati</taxon>
        <taxon>Pseudomonadota</taxon>
        <taxon>Gammaproteobacteria</taxon>
        <taxon>Alteromonadales</taxon>
        <taxon>Alteromonadaceae</taxon>
        <taxon>Paraglaciecola</taxon>
    </lineage>
</organism>
<dbReference type="EMBL" id="BAEK01000011">
    <property type="protein sequence ID" value="GAC03425.1"/>
    <property type="molecule type" value="Genomic_DNA"/>
</dbReference>
<dbReference type="Proteomes" id="UP000008372">
    <property type="component" value="Unassembled WGS sequence"/>
</dbReference>
<sequence length="361" mass="41199">MSNPKPITWLDAIKTNLTSRRSLHTVSKPTLSTKQSLILSGPIEFDSECAAIACLKNAMKSTKDKQNFIVKVPCSNETKGRIYQLNSNSYGGYKKVITFQDEYSDSSPDEMVFNLFKGLPLIEVGNILFKDPKDVFAFCDIYDVNNSLSENIGHFFTIFGSCKDKESNRALTAMYRSNFFDLLASDKESAVDLDAIDRWCFTPYLEWPESENKYLQGVRYKYLVKILTKQFKRLKRPLRLIVLGIDRLDRETPLELEKLAQLPHVETLYSGRYPNHNMNPNVLAFTEKLFVDTESVQLMSLGQVISHSPLIAQNKEALASLLPYQAMTCSGARKYITQYSNDKFTCEQAIKEKSAMEVIYQ</sequence>
<gene>
    <name evidence="1" type="ORF">GAGA_0560</name>
</gene>
<evidence type="ECO:0000313" key="2">
    <source>
        <dbReference type="Proteomes" id="UP000008372"/>
    </source>
</evidence>
<comment type="caution">
    <text evidence="1">The sequence shown here is derived from an EMBL/GenBank/DDBJ whole genome shotgun (WGS) entry which is preliminary data.</text>
</comment>
<keyword evidence="2" id="KW-1185">Reference proteome</keyword>
<reference evidence="1 2" key="1">
    <citation type="journal article" date="2014" name="Environ. Microbiol.">
        <title>Comparative genomics of the marine bacterial genus Glaciecola reveals the high degree of genomic diversity and genomic characteristic for cold adaptation.</title>
        <authorList>
            <person name="Qin Q.L."/>
            <person name="Xie B.B."/>
            <person name="Yu Y."/>
            <person name="Shu Y.L."/>
            <person name="Rong J.C."/>
            <person name="Zhang Y.J."/>
            <person name="Zhao D.L."/>
            <person name="Chen X.L."/>
            <person name="Zhang X.Y."/>
            <person name="Chen B."/>
            <person name="Zhou B.C."/>
            <person name="Zhang Y.Z."/>
        </authorList>
    </citation>
    <scope>NUCLEOTIDE SEQUENCE [LARGE SCALE GENOMIC DNA]</scope>
    <source>
        <strain evidence="1 2">NO2</strain>
    </source>
</reference>
<evidence type="ECO:0000313" key="1">
    <source>
        <dbReference type="EMBL" id="GAC03425.1"/>
    </source>
</evidence>